<keyword evidence="7 9" id="KW-0221">Differentiation</keyword>
<dbReference type="AlphaFoldDB" id="A0A6A3BK49"/>
<comment type="caution">
    <text evidence="10">The sequence shown here is derived from an EMBL/GenBank/DDBJ whole genome shotgun (WGS) entry which is preliminary data.</text>
</comment>
<keyword evidence="4 9" id="KW-0964">Secreted</keyword>
<feature type="signal peptide" evidence="9">
    <location>
        <begin position="1"/>
        <end position="22"/>
    </location>
</feature>
<comment type="subcellular location">
    <subcellularLocation>
        <location evidence="1 9">Secreted</location>
    </subcellularLocation>
</comment>
<evidence type="ECO:0000256" key="6">
    <source>
        <dbReference type="ARBA" id="ARBA00022729"/>
    </source>
</evidence>
<dbReference type="PANTHER" id="PTHR33285">
    <property type="entry name" value="PHYTOSULFOKINES 3"/>
    <property type="match status" value="1"/>
</dbReference>
<keyword evidence="5 9" id="KW-0765">Sulfation</keyword>
<evidence type="ECO:0000256" key="4">
    <source>
        <dbReference type="ARBA" id="ARBA00022525"/>
    </source>
</evidence>
<evidence type="ECO:0000256" key="1">
    <source>
        <dbReference type="ARBA" id="ARBA00004613"/>
    </source>
</evidence>
<gene>
    <name evidence="10" type="ORF">F3Y22_tig00110065pilonHSYRG00217</name>
</gene>
<evidence type="ECO:0000256" key="5">
    <source>
        <dbReference type="ARBA" id="ARBA00022641"/>
    </source>
</evidence>
<keyword evidence="6 9" id="KW-0732">Signal</keyword>
<name>A0A6A3BK49_HIBSY</name>
<evidence type="ECO:0000313" key="11">
    <source>
        <dbReference type="Proteomes" id="UP000436088"/>
    </source>
</evidence>
<comment type="similarity">
    <text evidence="2 9">Belongs to the phytosulfokine family.</text>
</comment>
<dbReference type="Proteomes" id="UP000436088">
    <property type="component" value="Unassembled WGS sequence"/>
</dbReference>
<proteinExistence type="inferred from homology"/>
<protein>
    <recommendedName>
        <fullName evidence="9">Phytosulfokine</fullName>
    </recommendedName>
    <component>
        <recommendedName>
            <fullName evidence="9">Phytosulfokine-alpha</fullName>
            <shortName evidence="9">PSK-alpha</shortName>
            <shortName evidence="9">Phytosulfokine-a</shortName>
        </recommendedName>
    </component>
    <component>
        <recommendedName>
            <fullName evidence="9">Phytosulfokine-beta</fullName>
            <shortName evidence="9">PSK-beta</shortName>
            <shortName evidence="9">Phytosulfokine-b</shortName>
        </recommendedName>
    </component>
</protein>
<accession>A0A6A3BK49</accession>
<evidence type="ECO:0000256" key="2">
    <source>
        <dbReference type="ARBA" id="ARBA00010781"/>
    </source>
</evidence>
<dbReference type="GO" id="GO:0008083">
    <property type="term" value="F:growth factor activity"/>
    <property type="evidence" value="ECO:0007669"/>
    <property type="project" value="UniProtKB-UniRule"/>
</dbReference>
<dbReference type="GO" id="GO:0030154">
    <property type="term" value="P:cell differentiation"/>
    <property type="evidence" value="ECO:0007669"/>
    <property type="project" value="UniProtKB-UniRule"/>
</dbReference>
<keyword evidence="3 9" id="KW-0217">Developmental protein</keyword>
<dbReference type="GO" id="GO:0005576">
    <property type="term" value="C:extracellular region"/>
    <property type="evidence" value="ECO:0007669"/>
    <property type="project" value="UniProtKB-SubCell"/>
</dbReference>
<sequence>MKEKSIGSVTFLLFVLLVCSSAFRLLPQKQGENEVASKGIIRPALVTDTKEDISNLMGSEDCNEKDEECIRRRAIAEAHLDYIYTQHHKP</sequence>
<reference evidence="10" key="1">
    <citation type="submission" date="2019-09" db="EMBL/GenBank/DDBJ databases">
        <title>Draft genome information of white flower Hibiscus syriacus.</title>
        <authorList>
            <person name="Kim Y.-M."/>
        </authorList>
    </citation>
    <scope>NUCLEOTIDE SEQUENCE [LARGE SCALE GENOMIC DNA]</scope>
    <source>
        <strain evidence="10">YM2019G1</strain>
    </source>
</reference>
<dbReference type="EMBL" id="VEPZ02000834">
    <property type="protein sequence ID" value="KAE8717044.1"/>
    <property type="molecule type" value="Genomic_DNA"/>
</dbReference>
<evidence type="ECO:0000313" key="10">
    <source>
        <dbReference type="EMBL" id="KAE8717044.1"/>
    </source>
</evidence>
<dbReference type="OrthoDB" id="1914102at2759"/>
<dbReference type="InterPro" id="IPR009438">
    <property type="entry name" value="Phytosulfokine"/>
</dbReference>
<comment type="PTM">
    <text evidence="9">PSK-alpha is produced by endopeptidase digestion. PSK-beta is produced from PSK-alpha by exopeptidase digestion.</text>
</comment>
<feature type="chain" id="PRO_5031592870" description="Phytosulfokine" evidence="9">
    <location>
        <begin position="23"/>
        <end position="90"/>
    </location>
</feature>
<organism evidence="10 11">
    <name type="scientific">Hibiscus syriacus</name>
    <name type="common">Rose of Sharon</name>
    <dbReference type="NCBI Taxonomy" id="106335"/>
    <lineage>
        <taxon>Eukaryota</taxon>
        <taxon>Viridiplantae</taxon>
        <taxon>Streptophyta</taxon>
        <taxon>Embryophyta</taxon>
        <taxon>Tracheophyta</taxon>
        <taxon>Spermatophyta</taxon>
        <taxon>Magnoliopsida</taxon>
        <taxon>eudicotyledons</taxon>
        <taxon>Gunneridae</taxon>
        <taxon>Pentapetalae</taxon>
        <taxon>rosids</taxon>
        <taxon>malvids</taxon>
        <taxon>Malvales</taxon>
        <taxon>Malvaceae</taxon>
        <taxon>Malvoideae</taxon>
        <taxon>Hibiscus</taxon>
    </lineage>
</organism>
<dbReference type="GO" id="GO:0008283">
    <property type="term" value="P:cell population proliferation"/>
    <property type="evidence" value="ECO:0007669"/>
    <property type="project" value="UniProtKB-UniRule"/>
</dbReference>
<evidence type="ECO:0000256" key="7">
    <source>
        <dbReference type="ARBA" id="ARBA00022782"/>
    </source>
</evidence>
<dbReference type="GO" id="GO:0030246">
    <property type="term" value="F:carbohydrate binding"/>
    <property type="evidence" value="ECO:0007669"/>
    <property type="project" value="UniProtKB-KW"/>
</dbReference>
<keyword evidence="8 9" id="KW-0339">Growth factor</keyword>
<comment type="PTM">
    <text evidence="9">Sulfation is important for activity and for the binding to a putative membrane receptor.</text>
</comment>
<keyword evidence="11" id="KW-1185">Reference proteome</keyword>
<dbReference type="Pfam" id="PF06404">
    <property type="entry name" value="PSK"/>
    <property type="match status" value="1"/>
</dbReference>
<comment type="function">
    <text evidence="9">Promotes plant cell differentiation, organogenesis and somatic embryogenesis as well as cell proliferation.</text>
</comment>
<evidence type="ECO:0000256" key="3">
    <source>
        <dbReference type="ARBA" id="ARBA00022473"/>
    </source>
</evidence>
<evidence type="ECO:0000256" key="8">
    <source>
        <dbReference type="ARBA" id="ARBA00023030"/>
    </source>
</evidence>
<evidence type="ECO:0000256" key="9">
    <source>
        <dbReference type="RuleBase" id="RU368031"/>
    </source>
</evidence>
<dbReference type="PANTHER" id="PTHR33285:SF33">
    <property type="entry name" value="PHYTOSULFOKINE"/>
    <property type="match status" value="1"/>
</dbReference>